<geneLocation type="plasmid" evidence="3">
    <name>pnpa70</name>
</geneLocation>
<accession>A0A4P9TJS8</accession>
<keyword evidence="3" id="KW-1185">Reference proteome</keyword>
<feature type="compositionally biased region" description="Basic and acidic residues" evidence="1">
    <location>
        <begin position="14"/>
        <end position="23"/>
    </location>
</feature>
<sequence>MSVDHQTTTTGEQPPRDDPLARLSSDEVLKCRDPATGYVWFYDVADGVVRKYHCYHGYAPELVSRTEAAETIGRAGEVATVGEQHLEMLRRAGE</sequence>
<gene>
    <name evidence="2" type="ORF">FGF80_18620</name>
</gene>
<proteinExistence type="predicted"/>
<name>A0A4P9TJS8_9EURY</name>
<feature type="compositionally biased region" description="Polar residues" evidence="1">
    <location>
        <begin position="1"/>
        <end position="12"/>
    </location>
</feature>
<dbReference type="Proteomes" id="UP000307562">
    <property type="component" value="Plasmid pNPA70"/>
</dbReference>
<dbReference type="EMBL" id="CP040639">
    <property type="protein sequence ID" value="QCW05261.1"/>
    <property type="molecule type" value="Genomic_DNA"/>
</dbReference>
<evidence type="ECO:0000256" key="1">
    <source>
        <dbReference type="SAM" id="MobiDB-lite"/>
    </source>
</evidence>
<reference evidence="3" key="1">
    <citation type="submission" date="2019-05" db="EMBL/GenBank/DDBJ databases">
        <title>Complete Genome Sequence and Methylation Pattern of the Halophilic Archaeon Natrinema pallidum BOL6-1.</title>
        <authorList>
            <person name="DasSarma P."/>
            <person name="DasSarma B.P."/>
            <person name="DasSarma S.L."/>
            <person name="Martinez F.L."/>
            <person name="Guzman D."/>
            <person name="Roberts R.J."/>
            <person name="DasSarma S."/>
        </authorList>
    </citation>
    <scope>NUCLEOTIDE SEQUENCE [LARGE SCALE GENOMIC DNA]</scope>
    <source>
        <strain evidence="3">BOL6-1</strain>
        <plasmid evidence="3">pnpa70</plasmid>
    </source>
</reference>
<protein>
    <submittedName>
        <fullName evidence="2">Uncharacterized protein</fullName>
    </submittedName>
</protein>
<evidence type="ECO:0000313" key="2">
    <source>
        <dbReference type="EMBL" id="QCW05261.1"/>
    </source>
</evidence>
<dbReference type="AlphaFoldDB" id="A0A4P9TJS8"/>
<feature type="region of interest" description="Disordered" evidence="1">
    <location>
        <begin position="1"/>
        <end position="23"/>
    </location>
</feature>
<dbReference type="KEGG" id="npl:FGF80_18620"/>
<dbReference type="GeneID" id="96158155"/>
<dbReference type="RefSeq" id="WP_138655718.1">
    <property type="nucleotide sequence ID" value="NZ_CP040639.1"/>
</dbReference>
<evidence type="ECO:0000313" key="3">
    <source>
        <dbReference type="Proteomes" id="UP000307562"/>
    </source>
</evidence>
<keyword evidence="2" id="KW-0614">Plasmid</keyword>
<organism evidence="2 3">
    <name type="scientific">Natrinema pallidum</name>
    <dbReference type="NCBI Taxonomy" id="69527"/>
    <lineage>
        <taxon>Archaea</taxon>
        <taxon>Methanobacteriati</taxon>
        <taxon>Methanobacteriota</taxon>
        <taxon>Stenosarchaea group</taxon>
        <taxon>Halobacteria</taxon>
        <taxon>Halobacteriales</taxon>
        <taxon>Natrialbaceae</taxon>
        <taxon>Natrinema</taxon>
    </lineage>
</organism>